<protein>
    <submittedName>
        <fullName evidence="1">Uncharacterized protein, contains GYD domain</fullName>
    </submittedName>
</protein>
<reference evidence="2" key="1">
    <citation type="submission" date="2016-10" db="EMBL/GenBank/DDBJ databases">
        <authorList>
            <person name="Varghese N."/>
            <person name="Submissions S."/>
        </authorList>
    </citation>
    <scope>NUCLEOTIDE SEQUENCE [LARGE SCALE GENOMIC DNA]</scope>
    <source>
        <strain evidence="2">DSM 45419</strain>
    </source>
</reference>
<dbReference type="EMBL" id="FNHE01000003">
    <property type="protein sequence ID" value="SDM02618.1"/>
    <property type="molecule type" value="Genomic_DNA"/>
</dbReference>
<dbReference type="Proteomes" id="UP000198680">
    <property type="component" value="Unassembled WGS sequence"/>
</dbReference>
<dbReference type="RefSeq" id="WP_091215570.1">
    <property type="nucleotide sequence ID" value="NZ_FNHE01000003.1"/>
</dbReference>
<sequence length="106" mass="11109">MPRFLVIARYQAQGARAVMAAGGSARRSAFEHAVLDLEGRLESFDFALGDADVYAIVELPDSAAAAALSLTITGGGIASVRTVALLTPEEVDRAARLHPDYPAGPR</sequence>
<evidence type="ECO:0000313" key="2">
    <source>
        <dbReference type="Proteomes" id="UP000198680"/>
    </source>
</evidence>
<dbReference type="STRING" id="1137991.SAMN05660642_01380"/>
<name>A0A1G9PV13_9ACTN</name>
<accession>A0A1G9PV13</accession>
<dbReference type="AlphaFoldDB" id="A0A1G9PV13"/>
<keyword evidence="2" id="KW-1185">Reference proteome</keyword>
<proteinExistence type="predicted"/>
<evidence type="ECO:0000313" key="1">
    <source>
        <dbReference type="EMBL" id="SDM02618.1"/>
    </source>
</evidence>
<dbReference type="Pfam" id="PF08734">
    <property type="entry name" value="GYD"/>
    <property type="match status" value="1"/>
</dbReference>
<dbReference type="InterPro" id="IPR014845">
    <property type="entry name" value="GYD/TTHA1554"/>
</dbReference>
<gene>
    <name evidence="1" type="ORF">SAMN05660642_01380</name>
</gene>
<dbReference type="OrthoDB" id="9796147at2"/>
<organism evidence="1 2">
    <name type="scientific">Geodermatophilus siccatus</name>
    <dbReference type="NCBI Taxonomy" id="1137991"/>
    <lineage>
        <taxon>Bacteria</taxon>
        <taxon>Bacillati</taxon>
        <taxon>Actinomycetota</taxon>
        <taxon>Actinomycetes</taxon>
        <taxon>Geodermatophilales</taxon>
        <taxon>Geodermatophilaceae</taxon>
        <taxon>Geodermatophilus</taxon>
    </lineage>
</organism>